<keyword evidence="11" id="KW-1185">Reference proteome</keyword>
<keyword evidence="3" id="KW-0479">Metal-binding</keyword>
<evidence type="ECO:0000259" key="9">
    <source>
        <dbReference type="Pfam" id="PF05168"/>
    </source>
</evidence>
<evidence type="ECO:0000259" key="7">
    <source>
        <dbReference type="Pfam" id="PF01077"/>
    </source>
</evidence>
<feature type="domain" description="Nitrite/sulphite reductase 4Fe-4S" evidence="7">
    <location>
        <begin position="119"/>
        <end position="274"/>
    </location>
</feature>
<dbReference type="Gene3D" id="3.30.413.10">
    <property type="entry name" value="Sulfite Reductase Hemoprotein, domain 1"/>
    <property type="match status" value="2"/>
</dbReference>
<dbReference type="Pfam" id="PF05168">
    <property type="entry name" value="HEPN"/>
    <property type="match status" value="1"/>
</dbReference>
<evidence type="ECO:0000313" key="10">
    <source>
        <dbReference type="EMBL" id="SNT29989.1"/>
    </source>
</evidence>
<dbReference type="InterPro" id="IPR051329">
    <property type="entry name" value="NIR_SIR_4Fe-4S"/>
</dbReference>
<evidence type="ECO:0000313" key="11">
    <source>
        <dbReference type="Proteomes" id="UP000198393"/>
    </source>
</evidence>
<evidence type="ECO:0000256" key="3">
    <source>
        <dbReference type="ARBA" id="ARBA00022723"/>
    </source>
</evidence>
<feature type="domain" description="HEPN" evidence="9">
    <location>
        <begin position="582"/>
        <end position="656"/>
    </location>
</feature>
<dbReference type="RefSeq" id="WP_089357945.1">
    <property type="nucleotide sequence ID" value="NZ_FZPD01000005.1"/>
</dbReference>
<dbReference type="Proteomes" id="UP000198393">
    <property type="component" value="Unassembled WGS sequence"/>
</dbReference>
<dbReference type="GO" id="GO:0016491">
    <property type="term" value="F:oxidoreductase activity"/>
    <property type="evidence" value="ECO:0007669"/>
    <property type="project" value="UniProtKB-KW"/>
</dbReference>
<keyword evidence="4" id="KW-0560">Oxidoreductase</keyword>
<feature type="domain" description="Nitrite/sulphite reductase 4Fe-4S" evidence="7">
    <location>
        <begin position="392"/>
        <end position="517"/>
    </location>
</feature>
<dbReference type="OrthoDB" id="9803707at2"/>
<dbReference type="Pfam" id="PF03460">
    <property type="entry name" value="NIR_SIR_ferr"/>
    <property type="match status" value="2"/>
</dbReference>
<dbReference type="PANTHER" id="PTHR32439">
    <property type="entry name" value="FERREDOXIN--NITRITE REDUCTASE, CHLOROPLASTIC"/>
    <property type="match status" value="1"/>
</dbReference>
<proteinExistence type="predicted"/>
<dbReference type="InterPro" id="IPR006067">
    <property type="entry name" value="NO2/SO3_Rdtase_4Fe4S_dom"/>
</dbReference>
<dbReference type="Gene3D" id="3.90.480.10">
    <property type="entry name" value="Sulfite Reductase Hemoprotein,Domain 2"/>
    <property type="match status" value="1"/>
</dbReference>
<dbReference type="InterPro" id="IPR005117">
    <property type="entry name" value="NiRdtase/SiRdtase_haem-b_fer"/>
</dbReference>
<dbReference type="InterPro" id="IPR036136">
    <property type="entry name" value="Nit/Sulf_reduc_fer-like_dom_sf"/>
</dbReference>
<gene>
    <name evidence="10" type="ORF">SAMN05421640_3282</name>
</gene>
<dbReference type="Gene3D" id="1.20.120.330">
    <property type="entry name" value="Nucleotidyltransferases domain 2"/>
    <property type="match status" value="1"/>
</dbReference>
<protein>
    <submittedName>
        <fullName evidence="10">Sulfite reductase (Ferredoxin)</fullName>
    </submittedName>
</protein>
<dbReference type="InterPro" id="IPR007842">
    <property type="entry name" value="HEPN_dom"/>
</dbReference>
<evidence type="ECO:0000256" key="6">
    <source>
        <dbReference type="ARBA" id="ARBA00023014"/>
    </source>
</evidence>
<feature type="domain" description="Nitrite/Sulfite reductase ferredoxin-like" evidence="8">
    <location>
        <begin position="44"/>
        <end position="110"/>
    </location>
</feature>
<evidence type="ECO:0000256" key="2">
    <source>
        <dbReference type="ARBA" id="ARBA00022617"/>
    </source>
</evidence>
<keyword evidence="2" id="KW-0349">Heme</keyword>
<keyword evidence="6" id="KW-0411">Iron-sulfur</keyword>
<reference evidence="10 11" key="1">
    <citation type="submission" date="2017-06" db="EMBL/GenBank/DDBJ databases">
        <authorList>
            <person name="Kim H.J."/>
            <person name="Triplett B.A."/>
        </authorList>
    </citation>
    <scope>NUCLEOTIDE SEQUENCE [LARGE SCALE GENOMIC DNA]</scope>
    <source>
        <strain evidence="10 11">DSM 19307</strain>
    </source>
</reference>
<dbReference type="SUPFAM" id="SSF55124">
    <property type="entry name" value="Nitrite/Sulfite reductase N-terminal domain-like"/>
    <property type="match status" value="2"/>
</dbReference>
<dbReference type="InterPro" id="IPR006066">
    <property type="entry name" value="NO2/SO3_Rdtase_FeS/sirohaem_BS"/>
</dbReference>
<evidence type="ECO:0000256" key="4">
    <source>
        <dbReference type="ARBA" id="ARBA00023002"/>
    </source>
</evidence>
<dbReference type="GO" id="GO:0020037">
    <property type="term" value="F:heme binding"/>
    <property type="evidence" value="ECO:0007669"/>
    <property type="project" value="InterPro"/>
</dbReference>
<feature type="domain" description="Nitrite/Sulfite reductase ferredoxin-like" evidence="8">
    <location>
        <begin position="318"/>
        <end position="383"/>
    </location>
</feature>
<dbReference type="EMBL" id="FZPD01000005">
    <property type="protein sequence ID" value="SNT29989.1"/>
    <property type="molecule type" value="Genomic_DNA"/>
</dbReference>
<dbReference type="GO" id="GO:0046872">
    <property type="term" value="F:metal ion binding"/>
    <property type="evidence" value="ECO:0007669"/>
    <property type="project" value="UniProtKB-KW"/>
</dbReference>
<dbReference type="PRINTS" id="PR00397">
    <property type="entry name" value="SIROHAEM"/>
</dbReference>
<organism evidence="10 11">
    <name type="scientific">Ekhidna lutea</name>
    <dbReference type="NCBI Taxonomy" id="447679"/>
    <lineage>
        <taxon>Bacteria</taxon>
        <taxon>Pseudomonadati</taxon>
        <taxon>Bacteroidota</taxon>
        <taxon>Cytophagia</taxon>
        <taxon>Cytophagales</taxon>
        <taxon>Reichenbachiellaceae</taxon>
        <taxon>Ekhidna</taxon>
    </lineage>
</organism>
<dbReference type="Pfam" id="PF01077">
    <property type="entry name" value="NIR_SIR"/>
    <property type="match status" value="2"/>
</dbReference>
<sequence>MSTISISKEAQEDISELKSRIGNFHLGLIPEERFKAFRLTRGVYGQRQQGVQMLRIKLPYGKITPDQLRVVAEISDEYTNGNLHLTTRQNIQLHHIPLDDTPAIWNKLERVGVTLREACGNTVRNVTASPTAGIDPNEPFDVTPYADATFKYFLRNPVCQDMGRKIKIAFSSSDQDDAFTYIHDFGFIPKIKSGIRGFKVVVGGGLGAQTFFGQIAYEFLPEEKIIPFVEAGLRVFDRHGERERRHKARLKFLLDPKKGIGLDEFLRLIDEEYKSLPNQVYPISHEEETFHAFKRPHANFKIDDVDAFRNWKRTNVTEQKQKGYYAVKIKVPLGNISSTIARKIALIAEAYASTDIRITINQGLLFRYVSVESLPALYTALGELDLNKPGFDTLADVTACPGTDTCNLGVTNSTQLATELEKVIQTEYVHLIDESQIKIKISGCMNSCGQHMIANIGFHGSSIKNGDHVVPAMQVVIGGGIEPDHQGYIAEKVIKLPTKRIPDAVRILLDDFEANAEETEYFNQYFRSEGKKYFYELLKPLADLSSIQNNEYLDWGGAEEFTPEVGVGECAGVVLDLVSTIIGDAKEKIQYAREDFEKEKWANAIYHSYSAFVIGAKALLLSEDVQCNTHKAIIEDFEKHFESHPELPVATQFSKEVLRINRYAPNAAFARVYLTGAEDFINRILKIRRQSEEGANEKLVVKDYYKA</sequence>
<keyword evidence="5" id="KW-0408">Iron</keyword>
<evidence type="ECO:0000259" key="8">
    <source>
        <dbReference type="Pfam" id="PF03460"/>
    </source>
</evidence>
<dbReference type="AlphaFoldDB" id="A0A239LK07"/>
<dbReference type="SUPFAM" id="SSF56014">
    <property type="entry name" value="Nitrite and sulphite reductase 4Fe-4S domain-like"/>
    <property type="match status" value="2"/>
</dbReference>
<dbReference type="InterPro" id="IPR045854">
    <property type="entry name" value="NO2/SO3_Rdtase_4Fe4S_sf"/>
</dbReference>
<accession>A0A239LK07</accession>
<evidence type="ECO:0000256" key="5">
    <source>
        <dbReference type="ARBA" id="ARBA00023004"/>
    </source>
</evidence>
<dbReference type="GO" id="GO:0051539">
    <property type="term" value="F:4 iron, 4 sulfur cluster binding"/>
    <property type="evidence" value="ECO:0007669"/>
    <property type="project" value="UniProtKB-KW"/>
</dbReference>
<dbReference type="PANTHER" id="PTHR32439:SF9">
    <property type="entry name" value="BLR3264 PROTEIN"/>
    <property type="match status" value="1"/>
</dbReference>
<name>A0A239LK07_EKHLU</name>
<keyword evidence="1" id="KW-0004">4Fe-4S</keyword>
<evidence type="ECO:0000256" key="1">
    <source>
        <dbReference type="ARBA" id="ARBA00022485"/>
    </source>
</evidence>